<dbReference type="PANTHER" id="PTHR33644">
    <property type="entry name" value="U-BOX DOMAIN-CONTAINING PROTEIN 62-RELATED"/>
    <property type="match status" value="1"/>
</dbReference>
<dbReference type="Pfam" id="PF04564">
    <property type="entry name" value="U-box"/>
    <property type="match status" value="1"/>
</dbReference>
<reference evidence="4 5" key="1">
    <citation type="journal article" date="2013" name="Genome Biol.">
        <title>Genome of Acanthamoeba castellanii highlights extensive lateral gene transfer and early evolution of tyrosine kinase signaling.</title>
        <authorList>
            <person name="Clarke M."/>
            <person name="Lohan A.J."/>
            <person name="Liu B."/>
            <person name="Lagkouvardos I."/>
            <person name="Roy S."/>
            <person name="Zafar N."/>
            <person name="Bertelli C."/>
            <person name="Schilde C."/>
            <person name="Kianianmomeni A."/>
            <person name="Burglin T.R."/>
            <person name="Frech C."/>
            <person name="Turcotte B."/>
            <person name="Kopec K.O."/>
            <person name="Synnott J.M."/>
            <person name="Choo C."/>
            <person name="Paponov I."/>
            <person name="Finkler A."/>
            <person name="Soon Heng Tan C."/>
            <person name="Hutchins A.P."/>
            <person name="Weinmeier T."/>
            <person name="Rattei T."/>
            <person name="Chu J.S."/>
            <person name="Gimenez G."/>
            <person name="Irimia M."/>
            <person name="Rigden D.J."/>
            <person name="Fitzpatrick D.A."/>
            <person name="Lorenzo-Morales J."/>
            <person name="Bateman A."/>
            <person name="Chiu C.H."/>
            <person name="Tang P."/>
            <person name="Hegemann P."/>
            <person name="Fromm H."/>
            <person name="Raoult D."/>
            <person name="Greub G."/>
            <person name="Miranda-Saavedra D."/>
            <person name="Chen N."/>
            <person name="Nash P."/>
            <person name="Ginger M.L."/>
            <person name="Horn M."/>
            <person name="Schaap P."/>
            <person name="Caler L."/>
            <person name="Loftus B."/>
        </authorList>
    </citation>
    <scope>NUCLEOTIDE SEQUENCE [LARGE SCALE GENOMIC DNA]</scope>
    <source>
        <strain evidence="4 5">Neff</strain>
    </source>
</reference>
<proteinExistence type="predicted"/>
<dbReference type="KEGG" id="acan:ACA1_088750"/>
<evidence type="ECO:0000259" key="3">
    <source>
        <dbReference type="PROSITE" id="PS51698"/>
    </source>
</evidence>
<name>L8GUH1_ACACF</name>
<dbReference type="RefSeq" id="XP_004338643.1">
    <property type="nucleotide sequence ID" value="XM_004338595.1"/>
</dbReference>
<dbReference type="Gene3D" id="1.10.150.50">
    <property type="entry name" value="Transcription Factor, Ets-1"/>
    <property type="match status" value="1"/>
</dbReference>
<evidence type="ECO:0000256" key="2">
    <source>
        <dbReference type="SAM" id="Phobius"/>
    </source>
</evidence>
<sequence>MEDTMRSILEDPITLELMDDAVIGHCGHSFSQASIERWLQEGSKRSCPLCKHPLAIDQLRPNYSLRDAVSKFKADNGERPPTERRGLEFKTPIEDWSVADTKKWIENFDDWVEDSVMVEEHNINGKILSGMQEAELQEKLRVAPEHSKLLQIQIAKATTISKCLVDYAAFHPKLFSAASLNAMIDGTSSVEVTSSPPPSSSMSTSVDVETGESEIRRERALEEDGPGCLRRWTNEAKESDTGCCVFECADCFLCECSEGFYDCCHLGCYRALAALFCEHCGGKSASYGLRTFWGICFIPFAMIFLLALFVEAAFWMLVMVLAIACFICVVAVLAAGSGRRR</sequence>
<dbReference type="PANTHER" id="PTHR33644:SF3">
    <property type="entry name" value="RING_U-BOX SUPERFAMILY PROTEIN"/>
    <property type="match status" value="1"/>
</dbReference>
<dbReference type="AlphaFoldDB" id="L8GUH1"/>
<dbReference type="Gene3D" id="3.30.40.10">
    <property type="entry name" value="Zinc/RING finger domain, C3HC4 (zinc finger)"/>
    <property type="match status" value="1"/>
</dbReference>
<dbReference type="InterPro" id="IPR003613">
    <property type="entry name" value="Ubox_domain"/>
</dbReference>
<dbReference type="GO" id="GO:0004842">
    <property type="term" value="F:ubiquitin-protein transferase activity"/>
    <property type="evidence" value="ECO:0007669"/>
    <property type="project" value="InterPro"/>
</dbReference>
<keyword evidence="5" id="KW-1185">Reference proteome</keyword>
<dbReference type="GO" id="GO:0016567">
    <property type="term" value="P:protein ubiquitination"/>
    <property type="evidence" value="ECO:0007669"/>
    <property type="project" value="InterPro"/>
</dbReference>
<keyword evidence="2" id="KW-0472">Membrane</keyword>
<dbReference type="VEuPathDB" id="AmoebaDB:ACA1_088750"/>
<dbReference type="SMART" id="SM00504">
    <property type="entry name" value="Ubox"/>
    <property type="match status" value="1"/>
</dbReference>
<feature type="region of interest" description="Disordered" evidence="1">
    <location>
        <begin position="188"/>
        <end position="212"/>
    </location>
</feature>
<dbReference type="OrthoDB" id="18505at2759"/>
<dbReference type="EMBL" id="KB007985">
    <property type="protein sequence ID" value="ELR16630.1"/>
    <property type="molecule type" value="Genomic_DNA"/>
</dbReference>
<accession>L8GUH1</accession>
<dbReference type="SUPFAM" id="SSF57850">
    <property type="entry name" value="RING/U-box"/>
    <property type="match status" value="1"/>
</dbReference>
<evidence type="ECO:0000256" key="1">
    <source>
        <dbReference type="SAM" id="MobiDB-lite"/>
    </source>
</evidence>
<feature type="transmembrane region" description="Helical" evidence="2">
    <location>
        <begin position="316"/>
        <end position="336"/>
    </location>
</feature>
<feature type="transmembrane region" description="Helical" evidence="2">
    <location>
        <begin position="292"/>
        <end position="310"/>
    </location>
</feature>
<feature type="compositionally biased region" description="Low complexity" evidence="1">
    <location>
        <begin position="188"/>
        <end position="206"/>
    </location>
</feature>
<dbReference type="SUPFAM" id="SSF47769">
    <property type="entry name" value="SAM/Pointed domain"/>
    <property type="match status" value="1"/>
</dbReference>
<evidence type="ECO:0000313" key="5">
    <source>
        <dbReference type="Proteomes" id="UP000011083"/>
    </source>
</evidence>
<dbReference type="InterPro" id="IPR013761">
    <property type="entry name" value="SAM/pointed_sf"/>
</dbReference>
<dbReference type="InterPro" id="IPR013083">
    <property type="entry name" value="Znf_RING/FYVE/PHD"/>
</dbReference>
<evidence type="ECO:0000313" key="4">
    <source>
        <dbReference type="EMBL" id="ELR16630.1"/>
    </source>
</evidence>
<organism evidence="4 5">
    <name type="scientific">Acanthamoeba castellanii (strain ATCC 30010 / Neff)</name>
    <dbReference type="NCBI Taxonomy" id="1257118"/>
    <lineage>
        <taxon>Eukaryota</taxon>
        <taxon>Amoebozoa</taxon>
        <taxon>Discosea</taxon>
        <taxon>Longamoebia</taxon>
        <taxon>Centramoebida</taxon>
        <taxon>Acanthamoebidae</taxon>
        <taxon>Acanthamoeba</taxon>
    </lineage>
</organism>
<feature type="domain" description="U-box" evidence="3">
    <location>
        <begin position="4"/>
        <end position="79"/>
    </location>
</feature>
<keyword evidence="2" id="KW-1133">Transmembrane helix</keyword>
<dbReference type="PROSITE" id="PS51698">
    <property type="entry name" value="U_BOX"/>
    <property type="match status" value="1"/>
</dbReference>
<dbReference type="GeneID" id="14917333"/>
<dbReference type="Proteomes" id="UP000011083">
    <property type="component" value="Unassembled WGS sequence"/>
</dbReference>
<protein>
    <submittedName>
        <fullName evidence="4">U-box domain containing protein</fullName>
    </submittedName>
</protein>
<keyword evidence="2" id="KW-0812">Transmembrane</keyword>
<gene>
    <name evidence="4" type="ORF">ACA1_088750</name>
</gene>